<name>A0AAV8TSJ4_9ROSI</name>
<keyword evidence="1" id="KW-0805">Transcription regulation</keyword>
<dbReference type="GO" id="GO:0006355">
    <property type="term" value="P:regulation of DNA-templated transcription"/>
    <property type="evidence" value="ECO:0007669"/>
    <property type="project" value="InterPro"/>
</dbReference>
<dbReference type="Proteomes" id="UP001159364">
    <property type="component" value="Linkage Group LG03"/>
</dbReference>
<evidence type="ECO:0000256" key="5">
    <source>
        <dbReference type="SAM" id="MobiDB-lite"/>
    </source>
</evidence>
<keyword evidence="2" id="KW-0238">DNA-binding</keyword>
<organism evidence="7 8">
    <name type="scientific">Erythroxylum novogranatense</name>
    <dbReference type="NCBI Taxonomy" id="1862640"/>
    <lineage>
        <taxon>Eukaryota</taxon>
        <taxon>Viridiplantae</taxon>
        <taxon>Streptophyta</taxon>
        <taxon>Embryophyta</taxon>
        <taxon>Tracheophyta</taxon>
        <taxon>Spermatophyta</taxon>
        <taxon>Magnoliopsida</taxon>
        <taxon>eudicotyledons</taxon>
        <taxon>Gunneridae</taxon>
        <taxon>Pentapetalae</taxon>
        <taxon>rosids</taxon>
        <taxon>fabids</taxon>
        <taxon>Malpighiales</taxon>
        <taxon>Erythroxylaceae</taxon>
        <taxon>Erythroxylum</taxon>
    </lineage>
</organism>
<evidence type="ECO:0000313" key="7">
    <source>
        <dbReference type="EMBL" id="KAJ8769163.1"/>
    </source>
</evidence>
<evidence type="ECO:0000313" key="8">
    <source>
        <dbReference type="Proteomes" id="UP001159364"/>
    </source>
</evidence>
<dbReference type="PANTHER" id="PTHR31744">
    <property type="entry name" value="PROTEIN CUP-SHAPED COTYLEDON 2-RELATED"/>
    <property type="match status" value="1"/>
</dbReference>
<protein>
    <recommendedName>
        <fullName evidence="6">NAC domain-containing protein</fullName>
    </recommendedName>
</protein>
<proteinExistence type="predicted"/>
<gene>
    <name evidence="7" type="ORF">K2173_000938</name>
</gene>
<dbReference type="InterPro" id="IPR003441">
    <property type="entry name" value="NAC-dom"/>
</dbReference>
<dbReference type="PROSITE" id="PS51005">
    <property type="entry name" value="NAC"/>
    <property type="match status" value="1"/>
</dbReference>
<sequence length="474" mass="53109">MRIPGVRFYPTDEELVMYHLKRKVLGKKRSQVIGEIYIYKYAPWDLPDRSLLRTGDLKWYFFCPVQKKYAGSDRVNRCMDLGYWTTSGKDRKVHHNSVVVGRIRSLIFHKGKSPNGERTDWVMHEYKLDGKEWAKKGIAQDMYVLCVIFKKDGLGPKNGAQYGAPFKEEDWDSEEEVELGDRHFSSIGVSTLALATQDNPSTFHVPFNYVPENMSVGQSTSCPLETLPPVHKTMVADTNVNAEASQIVAENDDILEMLDVFFEVSELLAQQPENIGNPVEGVQKDKCIDGNNFDNDLANLAGFGQPESNALPAAFYGDQTFPDSLYLELTDLDVPLNCLSGLNSIGLQRVDSPVEGVQTDYCIDENDVYGDLGDLANLAGFDQLESNAIPGGFPAAFYGDQTFNSPYLELMDFDVPLNSLSGFDSIKQIDNNTKYTNNYIYESENFQHPSNSSDVHISETMSPKTCQSGHQTLL</sequence>
<keyword evidence="4" id="KW-0539">Nucleus</keyword>
<dbReference type="PANTHER" id="PTHR31744:SF210">
    <property type="entry name" value="NAC DOMAIN-CONTAINING PROTEIN 86-LIKE"/>
    <property type="match status" value="1"/>
</dbReference>
<dbReference type="AlphaFoldDB" id="A0AAV8TSJ4"/>
<evidence type="ECO:0000256" key="4">
    <source>
        <dbReference type="ARBA" id="ARBA00023242"/>
    </source>
</evidence>
<keyword evidence="3" id="KW-0804">Transcription</keyword>
<dbReference type="Pfam" id="PF02365">
    <property type="entry name" value="NAM"/>
    <property type="match status" value="1"/>
</dbReference>
<comment type="caution">
    <text evidence="7">The sequence shown here is derived from an EMBL/GenBank/DDBJ whole genome shotgun (WGS) entry which is preliminary data.</text>
</comment>
<feature type="domain" description="NAC" evidence="6">
    <location>
        <begin position="2"/>
        <end position="151"/>
    </location>
</feature>
<dbReference type="EMBL" id="JAIWQS010000003">
    <property type="protein sequence ID" value="KAJ8769163.1"/>
    <property type="molecule type" value="Genomic_DNA"/>
</dbReference>
<evidence type="ECO:0000256" key="3">
    <source>
        <dbReference type="ARBA" id="ARBA00023163"/>
    </source>
</evidence>
<dbReference type="GO" id="GO:0003677">
    <property type="term" value="F:DNA binding"/>
    <property type="evidence" value="ECO:0007669"/>
    <property type="project" value="UniProtKB-KW"/>
</dbReference>
<evidence type="ECO:0000256" key="1">
    <source>
        <dbReference type="ARBA" id="ARBA00023015"/>
    </source>
</evidence>
<dbReference type="SUPFAM" id="SSF101941">
    <property type="entry name" value="NAC domain"/>
    <property type="match status" value="1"/>
</dbReference>
<evidence type="ECO:0000259" key="6">
    <source>
        <dbReference type="PROSITE" id="PS51005"/>
    </source>
</evidence>
<dbReference type="InterPro" id="IPR036093">
    <property type="entry name" value="NAC_dom_sf"/>
</dbReference>
<feature type="region of interest" description="Disordered" evidence="5">
    <location>
        <begin position="450"/>
        <end position="474"/>
    </location>
</feature>
<keyword evidence="8" id="KW-1185">Reference proteome</keyword>
<reference evidence="7 8" key="1">
    <citation type="submission" date="2021-09" db="EMBL/GenBank/DDBJ databases">
        <title>Genomic insights and catalytic innovation underlie evolution of tropane alkaloids biosynthesis.</title>
        <authorList>
            <person name="Wang Y.-J."/>
            <person name="Tian T."/>
            <person name="Huang J.-P."/>
            <person name="Huang S.-X."/>
        </authorList>
    </citation>
    <scope>NUCLEOTIDE SEQUENCE [LARGE SCALE GENOMIC DNA]</scope>
    <source>
        <strain evidence="7">KIB-2018</strain>
        <tissue evidence="7">Leaf</tissue>
    </source>
</reference>
<dbReference type="Gene3D" id="2.170.150.80">
    <property type="entry name" value="NAC domain"/>
    <property type="match status" value="1"/>
</dbReference>
<accession>A0AAV8TSJ4</accession>
<evidence type="ECO:0000256" key="2">
    <source>
        <dbReference type="ARBA" id="ARBA00023125"/>
    </source>
</evidence>